<keyword evidence="5" id="KW-0472">Membrane</keyword>
<dbReference type="GO" id="GO:0045040">
    <property type="term" value="P:protein insertion into mitochondrial outer membrane"/>
    <property type="evidence" value="ECO:0007669"/>
    <property type="project" value="TreeGrafter"/>
</dbReference>
<feature type="non-terminal residue" evidence="7">
    <location>
        <position position="172"/>
    </location>
</feature>
<dbReference type="AlphaFoldDB" id="A0A0T6AUK3"/>
<dbReference type="GO" id="GO:0005741">
    <property type="term" value="C:mitochondrial outer membrane"/>
    <property type="evidence" value="ECO:0007669"/>
    <property type="project" value="UniProtKB-SubCell"/>
</dbReference>
<dbReference type="OrthoDB" id="1724197at2759"/>
<dbReference type="GO" id="GO:0033108">
    <property type="term" value="P:mitochondrial respiratory chain complex assembly"/>
    <property type="evidence" value="ECO:0007669"/>
    <property type="project" value="TreeGrafter"/>
</dbReference>
<dbReference type="Proteomes" id="UP000051574">
    <property type="component" value="Unassembled WGS sequence"/>
</dbReference>
<evidence type="ECO:0000313" key="7">
    <source>
        <dbReference type="EMBL" id="KRT78801.1"/>
    </source>
</evidence>
<dbReference type="Pfam" id="PF01103">
    <property type="entry name" value="Omp85"/>
    <property type="match status" value="1"/>
</dbReference>
<comment type="subcellular location">
    <subcellularLocation>
        <location evidence="1">Mitochondrion outer membrane</location>
        <topology evidence="1">Multi-pass membrane protein</topology>
    </subcellularLocation>
</comment>
<evidence type="ECO:0000259" key="6">
    <source>
        <dbReference type="Pfam" id="PF01103"/>
    </source>
</evidence>
<proteinExistence type="inferred from homology"/>
<organism evidence="7 8">
    <name type="scientific">Oryctes borbonicus</name>
    <dbReference type="NCBI Taxonomy" id="1629725"/>
    <lineage>
        <taxon>Eukaryota</taxon>
        <taxon>Metazoa</taxon>
        <taxon>Ecdysozoa</taxon>
        <taxon>Arthropoda</taxon>
        <taxon>Hexapoda</taxon>
        <taxon>Insecta</taxon>
        <taxon>Pterygota</taxon>
        <taxon>Neoptera</taxon>
        <taxon>Endopterygota</taxon>
        <taxon>Coleoptera</taxon>
        <taxon>Polyphaga</taxon>
        <taxon>Scarabaeiformia</taxon>
        <taxon>Scarabaeidae</taxon>
        <taxon>Dynastinae</taxon>
        <taxon>Oryctes</taxon>
    </lineage>
</organism>
<evidence type="ECO:0000256" key="3">
    <source>
        <dbReference type="ARBA" id="ARBA00022452"/>
    </source>
</evidence>
<dbReference type="Gene3D" id="2.40.160.50">
    <property type="entry name" value="membrane protein fhac: a member of the omp85/tpsb transporter family"/>
    <property type="match status" value="1"/>
</dbReference>
<protein>
    <recommendedName>
        <fullName evidence="6">Bacterial surface antigen (D15) domain-containing protein</fullName>
    </recommendedName>
</protein>
<dbReference type="InterPro" id="IPR000184">
    <property type="entry name" value="Bac_surfAg_D15"/>
</dbReference>
<keyword evidence="3" id="KW-1134">Transmembrane beta strand</keyword>
<comment type="similarity">
    <text evidence="2">Belongs to the SAM50/omp85 family.</text>
</comment>
<reference evidence="7 8" key="1">
    <citation type="submission" date="2015-09" db="EMBL/GenBank/DDBJ databases">
        <title>Draft genome of the scarab beetle Oryctes borbonicus.</title>
        <authorList>
            <person name="Meyer J.M."/>
            <person name="Markov G.V."/>
            <person name="Baskaran P."/>
            <person name="Herrmann M."/>
            <person name="Sommer R.J."/>
            <person name="Roedelsperger C."/>
        </authorList>
    </citation>
    <scope>NUCLEOTIDE SEQUENCE [LARGE SCALE GENOMIC DNA]</scope>
    <source>
        <strain evidence="7">OB123</strain>
        <tissue evidence="7">Whole animal</tissue>
    </source>
</reference>
<accession>A0A0T6AUK3</accession>
<name>A0A0T6AUK3_9SCAR</name>
<dbReference type="InterPro" id="IPR039910">
    <property type="entry name" value="D15-like"/>
</dbReference>
<dbReference type="EMBL" id="LJIG01022771">
    <property type="protein sequence ID" value="KRT78801.1"/>
    <property type="molecule type" value="Genomic_DNA"/>
</dbReference>
<sequence>MGKHEPRLTASIFQNVSQFPHSGYSEMERGFAVGYDFISKWDFRHALLYKGCTRDQGVLSKSSSFEVREQSGATLKSALQHILTIDRRDDKIFPSCGSLFEYTVELAGLGGDVGFLRNDLYLQSNLSIVKDIILQGTFSAGMLKGLSNDMKIGMSDMFFLGGPMDVRGFQMR</sequence>
<keyword evidence="4" id="KW-0812">Transmembrane</keyword>
<comment type="caution">
    <text evidence="7">The sequence shown here is derived from an EMBL/GenBank/DDBJ whole genome shotgun (WGS) entry which is preliminary data.</text>
</comment>
<evidence type="ECO:0000256" key="2">
    <source>
        <dbReference type="ARBA" id="ARBA00010913"/>
    </source>
</evidence>
<evidence type="ECO:0000256" key="4">
    <source>
        <dbReference type="ARBA" id="ARBA00022692"/>
    </source>
</evidence>
<feature type="domain" description="Bacterial surface antigen (D15)" evidence="6">
    <location>
        <begin position="6"/>
        <end position="171"/>
    </location>
</feature>
<evidence type="ECO:0000313" key="8">
    <source>
        <dbReference type="Proteomes" id="UP000051574"/>
    </source>
</evidence>
<evidence type="ECO:0000256" key="5">
    <source>
        <dbReference type="ARBA" id="ARBA00023136"/>
    </source>
</evidence>
<gene>
    <name evidence="7" type="ORF">AMK59_6551</name>
</gene>
<dbReference type="PANTHER" id="PTHR12815">
    <property type="entry name" value="SORTING AND ASSEMBLY MACHINERY SAMM50 PROTEIN FAMILY MEMBER"/>
    <property type="match status" value="1"/>
</dbReference>
<evidence type="ECO:0000256" key="1">
    <source>
        <dbReference type="ARBA" id="ARBA00004374"/>
    </source>
</evidence>
<keyword evidence="8" id="KW-1185">Reference proteome</keyword>
<dbReference type="PANTHER" id="PTHR12815:SF18">
    <property type="entry name" value="SORTING AND ASSEMBLY MACHINERY COMPONENT 50 HOMOLOG"/>
    <property type="match status" value="1"/>
</dbReference>